<dbReference type="STRING" id="29833.A0A1E5RXU5"/>
<feature type="transmembrane region" description="Helical" evidence="9">
    <location>
        <begin position="80"/>
        <end position="101"/>
    </location>
</feature>
<keyword evidence="3" id="KW-0813">Transport</keyword>
<keyword evidence="5" id="KW-0653">Protein transport</keyword>
<dbReference type="InterPro" id="IPR019185">
    <property type="entry name" value="Integral_membrane_SYS1-rel"/>
</dbReference>
<dbReference type="Pfam" id="PF09801">
    <property type="entry name" value="SYS1"/>
    <property type="match status" value="1"/>
</dbReference>
<dbReference type="GO" id="GO:0043001">
    <property type="term" value="P:Golgi to plasma membrane protein transport"/>
    <property type="evidence" value="ECO:0007669"/>
    <property type="project" value="TreeGrafter"/>
</dbReference>
<comment type="caution">
    <text evidence="10">The sequence shown here is derived from an EMBL/GenBank/DDBJ whole genome shotgun (WGS) entry which is preliminary data.</text>
</comment>
<gene>
    <name evidence="10" type="ORF">AWRI3580_g1057</name>
</gene>
<organism evidence="10 11">
    <name type="scientific">Hanseniaspora uvarum</name>
    <name type="common">Yeast</name>
    <name type="synonym">Kloeckera apiculata</name>
    <dbReference type="NCBI Taxonomy" id="29833"/>
    <lineage>
        <taxon>Eukaryota</taxon>
        <taxon>Fungi</taxon>
        <taxon>Dikarya</taxon>
        <taxon>Ascomycota</taxon>
        <taxon>Saccharomycotina</taxon>
        <taxon>Saccharomycetes</taxon>
        <taxon>Saccharomycodales</taxon>
        <taxon>Saccharomycodaceae</taxon>
        <taxon>Hanseniaspora</taxon>
    </lineage>
</organism>
<dbReference type="PANTHER" id="PTHR12952:SF0">
    <property type="entry name" value="PROTEIN SYS1 HOMOLOG"/>
    <property type="match status" value="1"/>
</dbReference>
<dbReference type="GO" id="GO:0005802">
    <property type="term" value="C:trans-Golgi network"/>
    <property type="evidence" value="ECO:0007669"/>
    <property type="project" value="TreeGrafter"/>
</dbReference>
<feature type="transmembrane region" description="Helical" evidence="9">
    <location>
        <begin position="133"/>
        <end position="153"/>
    </location>
</feature>
<dbReference type="GO" id="GO:0034067">
    <property type="term" value="P:protein localization to Golgi apparatus"/>
    <property type="evidence" value="ECO:0007669"/>
    <property type="project" value="TreeGrafter"/>
</dbReference>
<keyword evidence="6 9" id="KW-1133">Transmembrane helix</keyword>
<evidence type="ECO:0000256" key="9">
    <source>
        <dbReference type="SAM" id="Phobius"/>
    </source>
</evidence>
<evidence type="ECO:0000256" key="6">
    <source>
        <dbReference type="ARBA" id="ARBA00022989"/>
    </source>
</evidence>
<evidence type="ECO:0000256" key="7">
    <source>
        <dbReference type="ARBA" id="ARBA00023034"/>
    </source>
</evidence>
<reference evidence="11" key="1">
    <citation type="journal article" date="2016" name="Genome Announc.">
        <title>Genome sequences of three species of Hanseniaspora isolated from spontaneous wine fermentations.</title>
        <authorList>
            <person name="Sternes P.R."/>
            <person name="Lee D."/>
            <person name="Kutyna D.R."/>
            <person name="Borneman A.R."/>
        </authorList>
    </citation>
    <scope>NUCLEOTIDE SEQUENCE [LARGE SCALE GENOMIC DNA]</scope>
    <source>
        <strain evidence="11">AWRI3580</strain>
    </source>
</reference>
<feature type="transmembrane region" description="Helical" evidence="9">
    <location>
        <begin position="108"/>
        <end position="127"/>
    </location>
</feature>
<dbReference type="AlphaFoldDB" id="A0A1E5RXU5"/>
<evidence type="ECO:0000256" key="8">
    <source>
        <dbReference type="ARBA" id="ARBA00023136"/>
    </source>
</evidence>
<dbReference type="EMBL" id="LPNN01000002">
    <property type="protein sequence ID" value="OEJ91754.1"/>
    <property type="molecule type" value="Genomic_DNA"/>
</dbReference>
<dbReference type="VEuPathDB" id="FungiDB:AWRI3580_g1057"/>
<sequence length="188" mass="22202">MSPITQLRRLVRLPFIYTVRLLRQQEQTSLKILTQIILVQFAFYFNFLVLWKCVSFLLGFSPYDSIFDYTNFTLLDLKGLINIVCWLINSVLTSFIISIIVGRSKLAWDFALTVHIINIILSVIYNKSFPTHILWWLIQFISSLLIIFLGTYMSRFRELKDTFFDELLESSDSPDKKPIEMRDLENQN</sequence>
<keyword evidence="7" id="KW-0333">Golgi apparatus</keyword>
<dbReference type="GO" id="GO:0005829">
    <property type="term" value="C:cytosol"/>
    <property type="evidence" value="ECO:0007669"/>
    <property type="project" value="GOC"/>
</dbReference>
<evidence type="ECO:0000256" key="3">
    <source>
        <dbReference type="ARBA" id="ARBA00022448"/>
    </source>
</evidence>
<dbReference type="GO" id="GO:0006895">
    <property type="term" value="P:Golgi to endosome transport"/>
    <property type="evidence" value="ECO:0007669"/>
    <property type="project" value="TreeGrafter"/>
</dbReference>
<keyword evidence="8 9" id="KW-0472">Membrane</keyword>
<dbReference type="PANTHER" id="PTHR12952">
    <property type="entry name" value="SYS1"/>
    <property type="match status" value="1"/>
</dbReference>
<evidence type="ECO:0000313" key="11">
    <source>
        <dbReference type="Proteomes" id="UP000095358"/>
    </source>
</evidence>
<evidence type="ECO:0000256" key="4">
    <source>
        <dbReference type="ARBA" id="ARBA00022692"/>
    </source>
</evidence>
<dbReference type="GO" id="GO:0000139">
    <property type="term" value="C:Golgi membrane"/>
    <property type="evidence" value="ECO:0007669"/>
    <property type="project" value="UniProtKB-SubCell"/>
</dbReference>
<dbReference type="Proteomes" id="UP000095358">
    <property type="component" value="Unassembled WGS sequence"/>
</dbReference>
<keyword evidence="11" id="KW-1185">Reference proteome</keyword>
<comment type="similarity">
    <text evidence="2">Belongs to the SYS1 family.</text>
</comment>
<protein>
    <submittedName>
        <fullName evidence="10">Protein SYS1</fullName>
    </submittedName>
</protein>
<evidence type="ECO:0000256" key="5">
    <source>
        <dbReference type="ARBA" id="ARBA00022927"/>
    </source>
</evidence>
<comment type="subcellular location">
    <subcellularLocation>
        <location evidence="1">Golgi apparatus membrane</location>
        <topology evidence="1">Multi-pass membrane protein</topology>
    </subcellularLocation>
</comment>
<name>A0A1E5RXU5_HANUV</name>
<evidence type="ECO:0000256" key="1">
    <source>
        <dbReference type="ARBA" id="ARBA00004653"/>
    </source>
</evidence>
<keyword evidence="4 9" id="KW-0812">Transmembrane</keyword>
<dbReference type="OrthoDB" id="542931at2759"/>
<proteinExistence type="inferred from homology"/>
<evidence type="ECO:0000256" key="2">
    <source>
        <dbReference type="ARBA" id="ARBA00008160"/>
    </source>
</evidence>
<evidence type="ECO:0000313" key="10">
    <source>
        <dbReference type="EMBL" id="OEJ91754.1"/>
    </source>
</evidence>
<accession>A0A1E5RXU5</accession>
<feature type="transmembrane region" description="Helical" evidence="9">
    <location>
        <begin position="32"/>
        <end position="60"/>
    </location>
</feature>